<keyword evidence="6" id="KW-1133">Transmembrane helix</keyword>
<keyword evidence="3" id="KW-0813">Transport</keyword>
<evidence type="ECO:0000256" key="8">
    <source>
        <dbReference type="SAM" id="MobiDB-lite"/>
    </source>
</evidence>
<evidence type="ECO:0000256" key="6">
    <source>
        <dbReference type="ARBA" id="ARBA00022989"/>
    </source>
</evidence>
<accession>A0ABP0DU62</accession>
<feature type="compositionally biased region" description="Low complexity" evidence="8">
    <location>
        <begin position="27"/>
        <end position="57"/>
    </location>
</feature>
<feature type="region of interest" description="Disordered" evidence="8">
    <location>
        <begin position="257"/>
        <end position="338"/>
    </location>
</feature>
<reference evidence="9 10" key="1">
    <citation type="submission" date="2024-01" db="EMBL/GenBank/DDBJ databases">
        <authorList>
            <person name="Allen C."/>
            <person name="Tagirdzhanova G."/>
        </authorList>
    </citation>
    <scope>NUCLEOTIDE SEQUENCE [LARGE SCALE GENOMIC DNA]</scope>
    <source>
        <strain evidence="9 10">CBS 119000</strain>
    </source>
</reference>
<keyword evidence="10" id="KW-1185">Reference proteome</keyword>
<keyword evidence="4" id="KW-1003">Cell membrane</keyword>
<evidence type="ECO:0000256" key="5">
    <source>
        <dbReference type="ARBA" id="ARBA00022692"/>
    </source>
</evidence>
<comment type="similarity">
    <text evidence="2">Belongs to the CorA metal ion transporter (MIT) (TC 1.A.35) family.</text>
</comment>
<feature type="compositionally biased region" description="Low complexity" evidence="8">
    <location>
        <begin position="328"/>
        <end position="337"/>
    </location>
</feature>
<evidence type="ECO:0000256" key="2">
    <source>
        <dbReference type="ARBA" id="ARBA00009765"/>
    </source>
</evidence>
<keyword evidence="7" id="KW-0472">Membrane</keyword>
<dbReference type="InterPro" id="IPR045863">
    <property type="entry name" value="CorA_TM1_TM2"/>
</dbReference>
<dbReference type="PANTHER" id="PTHR46494">
    <property type="entry name" value="CORA FAMILY METAL ION TRANSPORTER (EUROFUNG)"/>
    <property type="match status" value="1"/>
</dbReference>
<evidence type="ECO:0000256" key="4">
    <source>
        <dbReference type="ARBA" id="ARBA00022475"/>
    </source>
</evidence>
<dbReference type="InterPro" id="IPR045861">
    <property type="entry name" value="CorA_cytoplasmic_dom"/>
</dbReference>
<dbReference type="PANTHER" id="PTHR46494:SF1">
    <property type="entry name" value="CORA FAMILY METAL ION TRANSPORTER (EUROFUNG)"/>
    <property type="match status" value="1"/>
</dbReference>
<comment type="subcellular location">
    <subcellularLocation>
        <location evidence="1">Cell membrane</location>
        <topology evidence="1">Multi-pass membrane protein</topology>
    </subcellularLocation>
</comment>
<dbReference type="SUPFAM" id="SSF144083">
    <property type="entry name" value="Magnesium transport protein CorA, transmembrane region"/>
    <property type="match status" value="1"/>
</dbReference>
<evidence type="ECO:0000256" key="1">
    <source>
        <dbReference type="ARBA" id="ARBA00004651"/>
    </source>
</evidence>
<feature type="region of interest" description="Disordered" evidence="8">
    <location>
        <begin position="124"/>
        <end position="143"/>
    </location>
</feature>
<feature type="region of interest" description="Disordered" evidence="8">
    <location>
        <begin position="1"/>
        <end position="105"/>
    </location>
</feature>
<keyword evidence="5" id="KW-0812">Transmembrane</keyword>
<dbReference type="Proteomes" id="UP001642502">
    <property type="component" value="Unassembled WGS sequence"/>
</dbReference>
<gene>
    <name evidence="9" type="ORF">SEPCBS119000_004814</name>
</gene>
<protein>
    <submittedName>
        <fullName evidence="9">Uncharacterized protein</fullName>
    </submittedName>
</protein>
<comment type="caution">
    <text evidence="9">The sequence shown here is derived from an EMBL/GenBank/DDBJ whole genome shotgun (WGS) entry which is preliminary data.</text>
</comment>
<name>A0ABP0DU62_9PEZI</name>
<proteinExistence type="inferred from homology"/>
<dbReference type="Gene3D" id="3.30.460.20">
    <property type="entry name" value="CorA soluble domain-like"/>
    <property type="match status" value="1"/>
</dbReference>
<evidence type="ECO:0000313" key="9">
    <source>
        <dbReference type="EMBL" id="CAK7271848.1"/>
    </source>
</evidence>
<evidence type="ECO:0000256" key="3">
    <source>
        <dbReference type="ARBA" id="ARBA00022448"/>
    </source>
</evidence>
<sequence length="607" mass="67077">MSTHSDTIAEAMEPSDTMSDEASVQRPPLTATAAPAHHIRYTSEATTTSAPASAPPALSMDTQQANDRDRPKSDSSFPGRGFDARLYDVESPQSPIMPPGLRRRSSRRAMTFRNVENFSQYEVRPGWQPGAEPGIDTSKPDGGRETLSKMISPSEITVVDFSQHDIATVRLDNATLGGFLAAPRPSGTKCRWINVNGLSWDVIQMLGNYKRLHRLAIEDLINTRNRTKADWYPTHTFMVLTLQKLVHFDYAKNKISQLDDSSDSSDDEVKEKSAASIRSGRSGHSAKGGISKKLPGLFRRRKQDKTDKAVNGSSFPSVSPGYMEGGVRPMSRSSSMREPSDFDHINAFRTLQRYHSSPNDARTDFIESHSALSSRNLAVAAEQVSLFITDDNTVISFFELSAQDVEQPILKRLALPDTSLRRSCDASMVAQAIIDAIIDLAIPVTVCYGDVIADLELDVLTSPSINHTKSLYITITEMNKVLSFIAPVMNLINTLRDHKNDSEVADDLQNPEKGVIISPTTNVYLADVLDHCVLITETLNQTRDQAENMISLIFNTISANQNESMMQLSIVTTVFLPLTFLTGYFGQNFDGFTDLQRGIPFLQVPHA</sequence>
<dbReference type="InterPro" id="IPR002523">
    <property type="entry name" value="MgTranspt_CorA/ZnTranspt_ZntB"/>
</dbReference>
<dbReference type="SUPFAM" id="SSF143865">
    <property type="entry name" value="CorA soluble domain-like"/>
    <property type="match status" value="1"/>
</dbReference>
<dbReference type="Gene3D" id="1.20.58.340">
    <property type="entry name" value="Magnesium transport protein CorA, transmembrane region"/>
    <property type="match status" value="2"/>
</dbReference>
<evidence type="ECO:0000313" key="10">
    <source>
        <dbReference type="Proteomes" id="UP001642502"/>
    </source>
</evidence>
<organism evidence="9 10">
    <name type="scientific">Sporothrix epigloea</name>
    <dbReference type="NCBI Taxonomy" id="1892477"/>
    <lineage>
        <taxon>Eukaryota</taxon>
        <taxon>Fungi</taxon>
        <taxon>Dikarya</taxon>
        <taxon>Ascomycota</taxon>
        <taxon>Pezizomycotina</taxon>
        <taxon>Sordariomycetes</taxon>
        <taxon>Sordariomycetidae</taxon>
        <taxon>Ophiostomatales</taxon>
        <taxon>Ophiostomataceae</taxon>
        <taxon>Sporothrix</taxon>
    </lineage>
</organism>
<dbReference type="Pfam" id="PF01544">
    <property type="entry name" value="CorA"/>
    <property type="match status" value="1"/>
</dbReference>
<evidence type="ECO:0000256" key="7">
    <source>
        <dbReference type="ARBA" id="ARBA00023136"/>
    </source>
</evidence>
<dbReference type="EMBL" id="CAWUON010000079">
    <property type="protein sequence ID" value="CAK7271848.1"/>
    <property type="molecule type" value="Genomic_DNA"/>
</dbReference>